<evidence type="ECO:0000313" key="2">
    <source>
        <dbReference type="Proteomes" id="UP000241848"/>
    </source>
</evidence>
<dbReference type="SUPFAM" id="SSF103642">
    <property type="entry name" value="Sec-C motif"/>
    <property type="match status" value="1"/>
</dbReference>
<dbReference type="Pfam" id="PF02810">
    <property type="entry name" value="SEC-C"/>
    <property type="match status" value="1"/>
</dbReference>
<sequence>MSVDSLTQQNQQSFARVWGLRGLDADALKPEERHLLRGMQAHRALYPLWDRLNHLDAGAPVIGSMNPIAHTIMHAILEAQIEDADPSEVNAALEDLMQAGFSRNEALHVLGSMLALELGEVVSSNESYNDARYRGRIALIRQQLKNPEDVESRLRKMGRNERCLCGSGKKFKKCCLDHLPVDLKRSTWAFVLNSDFLYAVPSFMAQGGEDELFVLLQSLSAVVQTLEQMGDEEGAWHALEDMLELGKDDEAAVEDVCQDIVDFALNHYDFAERALAILDQSHPYGLESNDAVQLTWDLDRADLLARAGRVEESAAIYQQALERWQNGNSDVREILMNRWDLWKSDWQPQ</sequence>
<dbReference type="Gene3D" id="3.10.450.50">
    <property type="match status" value="1"/>
</dbReference>
<comment type="caution">
    <text evidence="1">The sequence shown here is derived from an EMBL/GenBank/DDBJ whole genome shotgun (WGS) entry which is preliminary data.</text>
</comment>
<gene>
    <name evidence="1" type="ORF">C7B45_12725</name>
</gene>
<organism evidence="1 2">
    <name type="scientific">Sulfobacillus acidophilus</name>
    <dbReference type="NCBI Taxonomy" id="53633"/>
    <lineage>
        <taxon>Bacteria</taxon>
        <taxon>Bacillati</taxon>
        <taxon>Bacillota</taxon>
        <taxon>Clostridia</taxon>
        <taxon>Eubacteriales</taxon>
        <taxon>Clostridiales Family XVII. Incertae Sedis</taxon>
        <taxon>Sulfobacillus</taxon>
    </lineage>
</organism>
<dbReference type="InterPro" id="IPR004027">
    <property type="entry name" value="SEC_C_motif"/>
</dbReference>
<dbReference type="AlphaFoldDB" id="A0A2T2WFD8"/>
<reference evidence="1 2" key="1">
    <citation type="journal article" date="2014" name="BMC Genomics">
        <title>Comparison of environmental and isolate Sulfobacillus genomes reveals diverse carbon, sulfur, nitrogen, and hydrogen metabolisms.</title>
        <authorList>
            <person name="Justice N.B."/>
            <person name="Norman A."/>
            <person name="Brown C.T."/>
            <person name="Singh A."/>
            <person name="Thomas B.C."/>
            <person name="Banfield J.F."/>
        </authorList>
    </citation>
    <scope>NUCLEOTIDE SEQUENCE [LARGE SCALE GENOMIC DNA]</scope>
    <source>
        <strain evidence="1">AMDSBA3</strain>
    </source>
</reference>
<evidence type="ECO:0000313" key="1">
    <source>
        <dbReference type="EMBL" id="PSR20955.1"/>
    </source>
</evidence>
<proteinExistence type="predicted"/>
<protein>
    <recommendedName>
        <fullName evidence="3">Zinc chelation protein SecC</fullName>
    </recommendedName>
</protein>
<dbReference type="EMBL" id="PXYV01000046">
    <property type="protein sequence ID" value="PSR20955.1"/>
    <property type="molecule type" value="Genomic_DNA"/>
</dbReference>
<accession>A0A2T2WFD8</accession>
<name>A0A2T2WFD8_9FIRM</name>
<dbReference type="Proteomes" id="UP000241848">
    <property type="component" value="Unassembled WGS sequence"/>
</dbReference>
<evidence type="ECO:0008006" key="3">
    <source>
        <dbReference type="Google" id="ProtNLM"/>
    </source>
</evidence>